<proteinExistence type="predicted"/>
<dbReference type="AlphaFoldDB" id="A0AAD5C0Z9"/>
<dbReference type="EMBL" id="JAMZMK010010079">
    <property type="protein sequence ID" value="KAI7733132.1"/>
    <property type="molecule type" value="Genomic_DNA"/>
</dbReference>
<evidence type="ECO:0000313" key="1">
    <source>
        <dbReference type="EMBL" id="KAI7733132.1"/>
    </source>
</evidence>
<dbReference type="Proteomes" id="UP001206925">
    <property type="component" value="Unassembled WGS sequence"/>
</dbReference>
<accession>A0AAD5C0Z9</accession>
<protein>
    <submittedName>
        <fullName evidence="1">Uncharacterized protein</fullName>
    </submittedName>
</protein>
<name>A0AAD5C0Z9_AMBAR</name>
<gene>
    <name evidence="1" type="ORF">M8C21_002444</name>
</gene>
<sequence length="71" mass="7955">MDGTIDFDGHKLTYGHGTVDFGVPPFWAYKKNGWKVTRHNGFGSETTFPTVQHATALPLSQLHPLIKLQFV</sequence>
<keyword evidence="2" id="KW-1185">Reference proteome</keyword>
<reference evidence="1" key="1">
    <citation type="submission" date="2022-06" db="EMBL/GenBank/DDBJ databases">
        <title>Uncovering the hologenomic basis of an extraordinary plant invasion.</title>
        <authorList>
            <person name="Bieker V.C."/>
            <person name="Martin M.D."/>
            <person name="Gilbert T."/>
            <person name="Hodgins K."/>
            <person name="Battlay P."/>
            <person name="Petersen B."/>
            <person name="Wilson J."/>
        </authorList>
    </citation>
    <scope>NUCLEOTIDE SEQUENCE</scope>
    <source>
        <strain evidence="1">AA19_3_7</strain>
        <tissue evidence="1">Leaf</tissue>
    </source>
</reference>
<comment type="caution">
    <text evidence="1">The sequence shown here is derived from an EMBL/GenBank/DDBJ whole genome shotgun (WGS) entry which is preliminary data.</text>
</comment>
<evidence type="ECO:0000313" key="2">
    <source>
        <dbReference type="Proteomes" id="UP001206925"/>
    </source>
</evidence>
<organism evidence="1 2">
    <name type="scientific">Ambrosia artemisiifolia</name>
    <name type="common">Common ragweed</name>
    <dbReference type="NCBI Taxonomy" id="4212"/>
    <lineage>
        <taxon>Eukaryota</taxon>
        <taxon>Viridiplantae</taxon>
        <taxon>Streptophyta</taxon>
        <taxon>Embryophyta</taxon>
        <taxon>Tracheophyta</taxon>
        <taxon>Spermatophyta</taxon>
        <taxon>Magnoliopsida</taxon>
        <taxon>eudicotyledons</taxon>
        <taxon>Gunneridae</taxon>
        <taxon>Pentapetalae</taxon>
        <taxon>asterids</taxon>
        <taxon>campanulids</taxon>
        <taxon>Asterales</taxon>
        <taxon>Asteraceae</taxon>
        <taxon>Asteroideae</taxon>
        <taxon>Heliantheae alliance</taxon>
        <taxon>Heliantheae</taxon>
        <taxon>Ambrosia</taxon>
    </lineage>
</organism>